<dbReference type="InterPro" id="IPR000182">
    <property type="entry name" value="GNAT_dom"/>
</dbReference>
<gene>
    <name evidence="2" type="ORF">Vau01_114440</name>
</gene>
<dbReference type="PANTHER" id="PTHR43792:SF1">
    <property type="entry name" value="N-ACETYLTRANSFERASE DOMAIN-CONTAINING PROTEIN"/>
    <property type="match status" value="1"/>
</dbReference>
<dbReference type="SUPFAM" id="SSF55729">
    <property type="entry name" value="Acyl-CoA N-acyltransferases (Nat)"/>
    <property type="match status" value="1"/>
</dbReference>
<keyword evidence="3" id="KW-1185">Reference proteome</keyword>
<dbReference type="PANTHER" id="PTHR43792">
    <property type="entry name" value="GNAT FAMILY, PUTATIVE (AFU_ORTHOLOGUE AFUA_3G00765)-RELATED-RELATED"/>
    <property type="match status" value="1"/>
</dbReference>
<sequence>MEDLMTPRLRLRRWRGSDLDPMTRINADPEVMRWIGDGSVFDRTGTAAEIAAFEKIWDAHSFGRFAVELRHTGELAGFTGMAIPTDVPEVMPAVEIGWRLGRAFWGRGLATEAATAALRFAATGTDLDRVVGIHVVGNEASARVMRKIGMRFERETVETVYGQPVHVYAIDVGVQ</sequence>
<dbReference type="Gene3D" id="3.40.630.30">
    <property type="match status" value="1"/>
</dbReference>
<comment type="caution">
    <text evidence="2">The sequence shown here is derived from an EMBL/GenBank/DDBJ whole genome shotgun (WGS) entry which is preliminary data.</text>
</comment>
<organism evidence="2 3">
    <name type="scientific">Virgisporangium aurantiacum</name>
    <dbReference type="NCBI Taxonomy" id="175570"/>
    <lineage>
        <taxon>Bacteria</taxon>
        <taxon>Bacillati</taxon>
        <taxon>Actinomycetota</taxon>
        <taxon>Actinomycetes</taxon>
        <taxon>Micromonosporales</taxon>
        <taxon>Micromonosporaceae</taxon>
        <taxon>Virgisporangium</taxon>
    </lineage>
</organism>
<proteinExistence type="predicted"/>
<dbReference type="GO" id="GO:0016747">
    <property type="term" value="F:acyltransferase activity, transferring groups other than amino-acyl groups"/>
    <property type="evidence" value="ECO:0007669"/>
    <property type="project" value="InterPro"/>
</dbReference>
<dbReference type="AlphaFoldDB" id="A0A8J4E785"/>
<evidence type="ECO:0000313" key="3">
    <source>
        <dbReference type="Proteomes" id="UP000612585"/>
    </source>
</evidence>
<feature type="domain" description="N-acetyltransferase" evidence="1">
    <location>
        <begin position="9"/>
        <end position="173"/>
    </location>
</feature>
<dbReference type="PROSITE" id="PS51186">
    <property type="entry name" value="GNAT"/>
    <property type="match status" value="1"/>
</dbReference>
<evidence type="ECO:0000259" key="1">
    <source>
        <dbReference type="PROSITE" id="PS51186"/>
    </source>
</evidence>
<dbReference type="InterPro" id="IPR051531">
    <property type="entry name" value="N-acetyltransferase"/>
</dbReference>
<dbReference type="InterPro" id="IPR016181">
    <property type="entry name" value="Acyl_CoA_acyltransferase"/>
</dbReference>
<dbReference type="Pfam" id="PF13302">
    <property type="entry name" value="Acetyltransf_3"/>
    <property type="match status" value="1"/>
</dbReference>
<protein>
    <submittedName>
        <fullName evidence="2">N-acetyltransferase</fullName>
    </submittedName>
</protein>
<dbReference type="EMBL" id="BOPG01000104">
    <property type="protein sequence ID" value="GIJ63928.1"/>
    <property type="molecule type" value="Genomic_DNA"/>
</dbReference>
<evidence type="ECO:0000313" key="2">
    <source>
        <dbReference type="EMBL" id="GIJ63928.1"/>
    </source>
</evidence>
<accession>A0A8J4E785</accession>
<reference evidence="2" key="1">
    <citation type="submission" date="2021-01" db="EMBL/GenBank/DDBJ databases">
        <title>Whole genome shotgun sequence of Virgisporangium aurantiacum NBRC 16421.</title>
        <authorList>
            <person name="Komaki H."/>
            <person name="Tamura T."/>
        </authorList>
    </citation>
    <scope>NUCLEOTIDE SEQUENCE</scope>
    <source>
        <strain evidence="2">NBRC 16421</strain>
    </source>
</reference>
<name>A0A8J4E785_9ACTN</name>
<dbReference type="RefSeq" id="WP_204011504.1">
    <property type="nucleotide sequence ID" value="NZ_BOPG01000104.1"/>
</dbReference>
<dbReference type="Proteomes" id="UP000612585">
    <property type="component" value="Unassembled WGS sequence"/>
</dbReference>